<organism evidence="2 3">
    <name type="scientific">Hyaloscypha bicolor E</name>
    <dbReference type="NCBI Taxonomy" id="1095630"/>
    <lineage>
        <taxon>Eukaryota</taxon>
        <taxon>Fungi</taxon>
        <taxon>Dikarya</taxon>
        <taxon>Ascomycota</taxon>
        <taxon>Pezizomycotina</taxon>
        <taxon>Leotiomycetes</taxon>
        <taxon>Helotiales</taxon>
        <taxon>Hyaloscyphaceae</taxon>
        <taxon>Hyaloscypha</taxon>
        <taxon>Hyaloscypha bicolor</taxon>
    </lineage>
</organism>
<evidence type="ECO:0000313" key="3">
    <source>
        <dbReference type="Proteomes" id="UP000235371"/>
    </source>
</evidence>
<keyword evidence="3" id="KW-1185">Reference proteome</keyword>
<dbReference type="Proteomes" id="UP000235371">
    <property type="component" value="Unassembled WGS sequence"/>
</dbReference>
<evidence type="ECO:0000259" key="1">
    <source>
        <dbReference type="Pfam" id="PF06985"/>
    </source>
</evidence>
<proteinExistence type="predicted"/>
<dbReference type="EMBL" id="KZ613817">
    <property type="protein sequence ID" value="PMD59302.1"/>
    <property type="molecule type" value="Genomic_DNA"/>
</dbReference>
<evidence type="ECO:0000313" key="2">
    <source>
        <dbReference type="EMBL" id="PMD59302.1"/>
    </source>
</evidence>
<name>A0A2J6T8F4_9HELO</name>
<gene>
    <name evidence="2" type="ORF">K444DRAFT_563551</name>
</gene>
<sequence>MPLCSSCQHFAIYSFTTDPDGIRAYRLEAVENGAGEGCDFCVLLLTNLKDDIACLPWEPADCWVRIALIRDSENVPILGMGLRYNRLLVGLVRRALPRPRALDIEDGGKKHEFAVAADQGSPAAQSLDVIGRYLGEDPTSDLHMSSILEWLDECSTHAACTQTNSGTVRLDARDAPLPTRCIDVLAQNPVLRETDGSRGTYITLSHRWNEATEKCKTTMSNLEERNSTLELATLSKTFQHAILITQRLGIQFLWIDSICIIQDGDKGRDWKKEAMKMGQYYQHSILTIAVTASSPQYGFLSSRPQKSFTSLARLPYRDISGLQRGHFYIYKRESHIDDQYVSGVWNSELLKRGWVFQEWILSRRIVYFTPSQIFFECQTRGPRSESKEAIGFRQFPLNLNKSFGTKTAFSFPTLSIERIWYQLIEVYSRLDFTVADKDRIIALYGIAGDVREMFISNDRQLREPKLLEYVSGLWLRDIHYGLLWQQKSASRECVRVQGLPSWSWASLLHEVKWPQRSRKTRNAFTVVSLISADGVVYPLEAVEEPSSSSAHLLQPEVADTPPDVDRYNVDNTFTSLHIRARSQEVLVRGTFQTKEDVRMAAWATGVKIDNSDVVTWAASSRVEDMDPAALEAAIGLNFESRPWKAICSIRSPEIIGGWGSFEQSDFSGDLNTPAGTLVHALHVSTEKGVPGGLSFGRLSLSHEVYNVLFVESAGVDQYRRVGVGKLFEEDIMRALLGAELQDIKLI</sequence>
<dbReference type="InParanoid" id="A0A2J6T8F4"/>
<dbReference type="InterPro" id="IPR010730">
    <property type="entry name" value="HET"/>
</dbReference>
<reference evidence="2 3" key="1">
    <citation type="submission" date="2016-04" db="EMBL/GenBank/DDBJ databases">
        <title>A degradative enzymes factory behind the ericoid mycorrhizal symbiosis.</title>
        <authorList>
            <consortium name="DOE Joint Genome Institute"/>
            <person name="Martino E."/>
            <person name="Morin E."/>
            <person name="Grelet G."/>
            <person name="Kuo A."/>
            <person name="Kohler A."/>
            <person name="Daghino S."/>
            <person name="Barry K."/>
            <person name="Choi C."/>
            <person name="Cichocki N."/>
            <person name="Clum A."/>
            <person name="Copeland A."/>
            <person name="Hainaut M."/>
            <person name="Haridas S."/>
            <person name="Labutti K."/>
            <person name="Lindquist E."/>
            <person name="Lipzen A."/>
            <person name="Khouja H.-R."/>
            <person name="Murat C."/>
            <person name="Ohm R."/>
            <person name="Olson A."/>
            <person name="Spatafora J."/>
            <person name="Veneault-Fourrey C."/>
            <person name="Henrissat B."/>
            <person name="Grigoriev I."/>
            <person name="Martin F."/>
            <person name="Perotto S."/>
        </authorList>
    </citation>
    <scope>NUCLEOTIDE SEQUENCE [LARGE SCALE GENOMIC DNA]</scope>
    <source>
        <strain evidence="2 3">E</strain>
    </source>
</reference>
<dbReference type="RefSeq" id="XP_024736206.1">
    <property type="nucleotide sequence ID" value="XM_024877027.1"/>
</dbReference>
<dbReference type="PANTHER" id="PTHR33112">
    <property type="entry name" value="DOMAIN PROTEIN, PUTATIVE-RELATED"/>
    <property type="match status" value="1"/>
</dbReference>
<dbReference type="GeneID" id="36585104"/>
<feature type="domain" description="Heterokaryon incompatibility" evidence="1">
    <location>
        <begin position="201"/>
        <end position="358"/>
    </location>
</feature>
<dbReference type="PANTHER" id="PTHR33112:SF10">
    <property type="entry name" value="TOL"/>
    <property type="match status" value="1"/>
</dbReference>
<dbReference type="Pfam" id="PF06985">
    <property type="entry name" value="HET"/>
    <property type="match status" value="1"/>
</dbReference>
<accession>A0A2J6T8F4</accession>
<dbReference type="AlphaFoldDB" id="A0A2J6T8F4"/>
<protein>
    <submittedName>
        <fullName evidence="2">HET-domain-containing protein</fullName>
    </submittedName>
</protein>
<dbReference type="OrthoDB" id="4161196at2759"/>